<evidence type="ECO:0000313" key="2">
    <source>
        <dbReference type="Proteomes" id="UP001321047"/>
    </source>
</evidence>
<keyword evidence="2" id="KW-1185">Reference proteome</keyword>
<gene>
    <name evidence="1" type="ORF">OB919_20045</name>
</gene>
<dbReference type="RefSeq" id="WP_342810545.1">
    <property type="nucleotide sequence ID" value="NZ_JAOPJZ010000034.1"/>
</dbReference>
<name>A0AAP3E7T8_9EURY</name>
<reference evidence="1 2" key="1">
    <citation type="submission" date="2022-09" db="EMBL/GenBank/DDBJ databases">
        <title>Enrichment on poylsaccharides allowed isolation of novel metabolic and taxonomic groups of Haloarchaea.</title>
        <authorList>
            <person name="Sorokin D.Y."/>
            <person name="Elcheninov A.G."/>
            <person name="Khizhniak T.V."/>
            <person name="Kolganova T.V."/>
            <person name="Kublanov I.V."/>
        </authorList>
    </citation>
    <scope>NUCLEOTIDE SEQUENCE [LARGE SCALE GENOMIC DNA]</scope>
    <source>
        <strain evidence="1 2">AArc-curdl1</strain>
    </source>
</reference>
<dbReference type="AlphaFoldDB" id="A0AAP3E7T8"/>
<evidence type="ECO:0000313" key="1">
    <source>
        <dbReference type="EMBL" id="MCU4754243.1"/>
    </source>
</evidence>
<dbReference type="Proteomes" id="UP001321047">
    <property type="component" value="Unassembled WGS sequence"/>
</dbReference>
<organism evidence="1 2">
    <name type="scientific">Natronosalvus hydrolyticus</name>
    <dbReference type="NCBI Taxonomy" id="2979988"/>
    <lineage>
        <taxon>Archaea</taxon>
        <taxon>Methanobacteriati</taxon>
        <taxon>Methanobacteriota</taxon>
        <taxon>Stenosarchaea group</taxon>
        <taxon>Halobacteria</taxon>
        <taxon>Halobacteriales</taxon>
        <taxon>Natrialbaceae</taxon>
        <taxon>Natronosalvus</taxon>
    </lineage>
</organism>
<accession>A0AAP3E7T8</accession>
<protein>
    <submittedName>
        <fullName evidence="1">Uncharacterized protein</fullName>
    </submittedName>
</protein>
<proteinExistence type="predicted"/>
<sequence length="109" mass="11961">MTRINHYDVAEVLETDLGEAELETFIADAHRVVEDRCASYCDNESTLATIETYLAAHLATSKDPRVSSVSHEGVDAELGTDGDRYWHQAVLVDPTNRLARPGGFPIATT</sequence>
<comment type="caution">
    <text evidence="1">The sequence shown here is derived from an EMBL/GenBank/DDBJ whole genome shotgun (WGS) entry which is preliminary data.</text>
</comment>
<dbReference type="EMBL" id="JAOPJZ010000034">
    <property type="protein sequence ID" value="MCU4754243.1"/>
    <property type="molecule type" value="Genomic_DNA"/>
</dbReference>